<name>A0A9D1YMP7_9FIRM</name>
<comment type="similarity">
    <text evidence="2">Belongs to the pseudouridine synthase RluA family.</text>
</comment>
<dbReference type="SUPFAM" id="SSF55120">
    <property type="entry name" value="Pseudouridine synthase"/>
    <property type="match status" value="1"/>
</dbReference>
<evidence type="ECO:0000256" key="3">
    <source>
        <dbReference type="ARBA" id="ARBA00031870"/>
    </source>
</evidence>
<proteinExistence type="inferred from homology"/>
<feature type="domain" description="Pseudouridine synthase RsuA/RluA-like" evidence="5">
    <location>
        <begin position="12"/>
        <end position="198"/>
    </location>
</feature>
<dbReference type="PANTHER" id="PTHR21600:SF87">
    <property type="entry name" value="RNA PSEUDOURIDYLATE SYNTHASE DOMAIN-CONTAINING PROTEIN 1"/>
    <property type="match status" value="1"/>
</dbReference>
<dbReference type="GO" id="GO:0003723">
    <property type="term" value="F:RNA binding"/>
    <property type="evidence" value="ECO:0007669"/>
    <property type="project" value="InterPro"/>
</dbReference>
<accession>A0A9D1YMP7</accession>
<dbReference type="Pfam" id="PF00849">
    <property type="entry name" value="PseudoU_synth_2"/>
    <property type="match status" value="1"/>
</dbReference>
<evidence type="ECO:0000256" key="2">
    <source>
        <dbReference type="ARBA" id="ARBA00010876"/>
    </source>
</evidence>
<dbReference type="InterPro" id="IPR050188">
    <property type="entry name" value="RluA_PseudoU_synthase"/>
</dbReference>
<evidence type="ECO:0000313" key="7">
    <source>
        <dbReference type="Proteomes" id="UP000824007"/>
    </source>
</evidence>
<dbReference type="AlphaFoldDB" id="A0A9D1YMP7"/>
<dbReference type="GO" id="GO:0140098">
    <property type="term" value="F:catalytic activity, acting on RNA"/>
    <property type="evidence" value="ECO:0007669"/>
    <property type="project" value="UniProtKB-ARBA"/>
</dbReference>
<evidence type="ECO:0000313" key="6">
    <source>
        <dbReference type="EMBL" id="HIY59750.1"/>
    </source>
</evidence>
<dbReference type="InterPro" id="IPR006224">
    <property type="entry name" value="PsdUridine_synth_RluA-like_CS"/>
</dbReference>
<protein>
    <recommendedName>
        <fullName evidence="3">RNA pseudouridylate synthase</fullName>
    </recommendedName>
    <alternativeName>
        <fullName evidence="4">RNA-uridine isomerase</fullName>
    </alternativeName>
</protein>
<evidence type="ECO:0000259" key="5">
    <source>
        <dbReference type="Pfam" id="PF00849"/>
    </source>
</evidence>
<dbReference type="GO" id="GO:0009982">
    <property type="term" value="F:pseudouridine synthase activity"/>
    <property type="evidence" value="ECO:0007669"/>
    <property type="project" value="InterPro"/>
</dbReference>
<dbReference type="PANTHER" id="PTHR21600">
    <property type="entry name" value="MITOCHONDRIAL RNA PSEUDOURIDINE SYNTHASE"/>
    <property type="match status" value="1"/>
</dbReference>
<reference evidence="6" key="1">
    <citation type="journal article" date="2021" name="PeerJ">
        <title>Extensive microbial diversity within the chicken gut microbiome revealed by metagenomics and culture.</title>
        <authorList>
            <person name="Gilroy R."/>
            <person name="Ravi A."/>
            <person name="Getino M."/>
            <person name="Pursley I."/>
            <person name="Horton D.L."/>
            <person name="Alikhan N.F."/>
            <person name="Baker D."/>
            <person name="Gharbi K."/>
            <person name="Hall N."/>
            <person name="Watson M."/>
            <person name="Adriaenssens E.M."/>
            <person name="Foster-Nyarko E."/>
            <person name="Jarju S."/>
            <person name="Secka A."/>
            <person name="Antonio M."/>
            <person name="Oren A."/>
            <person name="Chaudhuri R.R."/>
            <person name="La Ragione R."/>
            <person name="Hildebrand F."/>
            <person name="Pallen M.J."/>
        </authorList>
    </citation>
    <scope>NUCLEOTIDE SEQUENCE</scope>
    <source>
        <strain evidence="6">ChiSxjej3B15-24422</strain>
    </source>
</reference>
<comment type="catalytic activity">
    <reaction evidence="1">
        <text>a uridine in RNA = a pseudouridine in RNA</text>
        <dbReference type="Rhea" id="RHEA:48348"/>
        <dbReference type="Rhea" id="RHEA-COMP:12068"/>
        <dbReference type="Rhea" id="RHEA-COMP:12069"/>
        <dbReference type="ChEBI" id="CHEBI:65314"/>
        <dbReference type="ChEBI" id="CHEBI:65315"/>
    </reaction>
</comment>
<dbReference type="Gene3D" id="3.30.2350.10">
    <property type="entry name" value="Pseudouridine synthase"/>
    <property type="match status" value="1"/>
</dbReference>
<gene>
    <name evidence="6" type="ORF">H9831_03575</name>
</gene>
<dbReference type="InterPro" id="IPR006145">
    <property type="entry name" value="PsdUridine_synth_RsuA/RluA"/>
</dbReference>
<dbReference type="EMBL" id="DXDD01000046">
    <property type="protein sequence ID" value="HIY59750.1"/>
    <property type="molecule type" value="Genomic_DNA"/>
</dbReference>
<evidence type="ECO:0000256" key="4">
    <source>
        <dbReference type="ARBA" id="ARBA00033164"/>
    </source>
</evidence>
<dbReference type="GO" id="GO:0000455">
    <property type="term" value="P:enzyme-directed rRNA pseudouridine synthesis"/>
    <property type="evidence" value="ECO:0007669"/>
    <property type="project" value="TreeGrafter"/>
</dbReference>
<organism evidence="6 7">
    <name type="scientific">Candidatus Eisenbergiella pullistercoris</name>
    <dbReference type="NCBI Taxonomy" id="2838555"/>
    <lineage>
        <taxon>Bacteria</taxon>
        <taxon>Bacillati</taxon>
        <taxon>Bacillota</taxon>
        <taxon>Clostridia</taxon>
        <taxon>Lachnospirales</taxon>
        <taxon>Lachnospiraceae</taxon>
        <taxon>Eisenbergiella</taxon>
    </lineage>
</organism>
<dbReference type="Proteomes" id="UP000824007">
    <property type="component" value="Unassembled WGS sequence"/>
</dbReference>
<evidence type="ECO:0000256" key="1">
    <source>
        <dbReference type="ARBA" id="ARBA00000073"/>
    </source>
</evidence>
<dbReference type="CDD" id="cd02869">
    <property type="entry name" value="PseudoU_synth_RluA_like"/>
    <property type="match status" value="1"/>
</dbReference>
<reference evidence="6" key="2">
    <citation type="submission" date="2021-04" db="EMBL/GenBank/DDBJ databases">
        <authorList>
            <person name="Gilroy R."/>
        </authorList>
    </citation>
    <scope>NUCLEOTIDE SEQUENCE</scope>
    <source>
        <strain evidence="6">ChiSxjej3B15-24422</strain>
    </source>
</reference>
<sequence>MKTRILSEDDQLLVCFKPPGLAVQSARPGEADMVSELKNHLAASPGKAAGGMRKPPYLGVIHRLDQPVSGLLVFAKTPQAAAALSAQAAGDGMEKEYRALVWAEDAQALSRVFPQMSSSALSQPSPRHEEERELIDFLKKEPGQNLSRVVSAQTPGAKRAHLTLRCLELRETPAGRIACVSVRLHTGRHHQIRVQLSHAGLPLLGDMRYGNAQSQACSRSLGIRSLCLCACRLSFVHPAAGKKTVFQTEEFPWK</sequence>
<dbReference type="InterPro" id="IPR020103">
    <property type="entry name" value="PsdUridine_synth_cat_dom_sf"/>
</dbReference>
<dbReference type="PROSITE" id="PS01129">
    <property type="entry name" value="PSI_RLU"/>
    <property type="match status" value="1"/>
</dbReference>
<comment type="caution">
    <text evidence="6">The sequence shown here is derived from an EMBL/GenBank/DDBJ whole genome shotgun (WGS) entry which is preliminary data.</text>
</comment>